<feature type="domain" description="Guanylate cyclase" evidence="1">
    <location>
        <begin position="416"/>
        <end position="536"/>
    </location>
</feature>
<name>A0ABT0RU39_9SPHN</name>
<reference evidence="2 3" key="1">
    <citation type="submission" date="2022-05" db="EMBL/GenBank/DDBJ databases">
        <authorList>
            <person name="Jo J.-H."/>
            <person name="Im W.-T."/>
        </authorList>
    </citation>
    <scope>NUCLEOTIDE SEQUENCE [LARGE SCALE GENOMIC DNA]</scope>
    <source>
        <strain evidence="2 3">NSE70-1</strain>
    </source>
</reference>
<dbReference type="InterPro" id="IPR046880">
    <property type="entry name" value="TPR-S"/>
</dbReference>
<dbReference type="EMBL" id="JAMGBA010000001">
    <property type="protein sequence ID" value="MCL6698326.1"/>
    <property type="molecule type" value="Genomic_DNA"/>
</dbReference>
<proteinExistence type="predicted"/>
<evidence type="ECO:0000313" key="2">
    <source>
        <dbReference type="EMBL" id="MCL6698326.1"/>
    </source>
</evidence>
<dbReference type="RefSeq" id="WP_249903670.1">
    <property type="nucleotide sequence ID" value="NZ_JAMGBA010000001.1"/>
</dbReference>
<dbReference type="Gene3D" id="1.25.40.10">
    <property type="entry name" value="Tetratricopeptide repeat domain"/>
    <property type="match status" value="1"/>
</dbReference>
<dbReference type="Proteomes" id="UP001203410">
    <property type="component" value="Unassembled WGS sequence"/>
</dbReference>
<dbReference type="InterPro" id="IPR011990">
    <property type="entry name" value="TPR-like_helical_dom_sf"/>
</dbReference>
<organism evidence="2 3">
    <name type="scientific">Sphingomonas caseinilyticus</name>
    <dbReference type="NCBI Taxonomy" id="2908205"/>
    <lineage>
        <taxon>Bacteria</taxon>
        <taxon>Pseudomonadati</taxon>
        <taxon>Pseudomonadota</taxon>
        <taxon>Alphaproteobacteria</taxon>
        <taxon>Sphingomonadales</taxon>
        <taxon>Sphingomonadaceae</taxon>
        <taxon>Sphingomonas</taxon>
    </lineage>
</organism>
<dbReference type="InterPro" id="IPR029787">
    <property type="entry name" value="Nucleotide_cyclase"/>
</dbReference>
<dbReference type="InterPro" id="IPR001054">
    <property type="entry name" value="A/G_cyclase"/>
</dbReference>
<accession>A0ABT0RU39</accession>
<dbReference type="Pfam" id="PF20308">
    <property type="entry name" value="TPR-S"/>
    <property type="match status" value="1"/>
</dbReference>
<dbReference type="Pfam" id="PF00211">
    <property type="entry name" value="Guanylate_cyc"/>
    <property type="match status" value="1"/>
</dbReference>
<dbReference type="SUPFAM" id="SSF55073">
    <property type="entry name" value="Nucleotide cyclase"/>
    <property type="match status" value="1"/>
</dbReference>
<dbReference type="SUPFAM" id="SSF48452">
    <property type="entry name" value="TPR-like"/>
    <property type="match status" value="1"/>
</dbReference>
<gene>
    <name evidence="2" type="ORF">LZ496_05965</name>
</gene>
<dbReference type="PROSITE" id="PS50125">
    <property type="entry name" value="GUANYLATE_CYCLASE_2"/>
    <property type="match status" value="1"/>
</dbReference>
<evidence type="ECO:0000313" key="3">
    <source>
        <dbReference type="Proteomes" id="UP001203410"/>
    </source>
</evidence>
<evidence type="ECO:0000259" key="1">
    <source>
        <dbReference type="PROSITE" id="PS50125"/>
    </source>
</evidence>
<sequence>MGLIGPDIRRKFDDALGSGDMFALFERTRQAIEEYPDDPDVRFLQALAMARLGDPNAALRIYERNRVEEIGTEDAVSLKGRLLKDLAVRAEGAEQIRLFRESSEAYHQANELSHGYFSGINAATTSFLAGDRDSARELAIAIGERPDVANPDNFFAAASGAEAMLVRGEVEEATELYAAARRRPDASPGYIASTARQVQLIARHLEMSDDERERLLAAIRPSPIIHFCGHMFRAGWDQEKEVAEAVEAILDETGAMIAYGPLACGADIVIAEAILARGGELHAVMPFAEEDFLRTSVRLGGPQWEERYVRARDAASSVTFATQIQHVDDDELFAYCSKLVMGLARLRAEIMQTEAFQLAVWDGKAPNGVAGTAADCAEWARQGGKTYTIPIPKERPQLDFVAMSDPADRPRWALRSMLFADFAGFSRLDEDLLAQFLGVVMGRIAKVLDRHSDAVLYRNSWGDAVYVVLSTPEEAAKIALEIQSELNPKLLVEIGLPAEDGMRISLHHGPIFEHFDAVQSARTFYGTEVTVAARIEPRVPVGAIFTTQPFAAMIESDRNNYSFEYVGAMDLAKNYGVRILYRLVSGG</sequence>
<protein>
    <submittedName>
        <fullName evidence="2">TRAFs-binding domain-containing protein</fullName>
    </submittedName>
</protein>
<dbReference type="Gene3D" id="3.30.70.1230">
    <property type="entry name" value="Nucleotide cyclase"/>
    <property type="match status" value="1"/>
</dbReference>
<comment type="caution">
    <text evidence="2">The sequence shown here is derived from an EMBL/GenBank/DDBJ whole genome shotgun (WGS) entry which is preliminary data.</text>
</comment>
<keyword evidence="3" id="KW-1185">Reference proteome</keyword>